<dbReference type="PIRSF" id="PIRSF006181">
    <property type="entry name" value="EbsC_YbaK"/>
    <property type="match status" value="1"/>
</dbReference>
<dbReference type="EC" id="4.2.-.-" evidence="4"/>
<accession>H8Z7H4</accession>
<dbReference type="STRING" id="631362.Thi970DRAFT_04575"/>
<organism evidence="6 7">
    <name type="scientific">Thiorhodovibrio frisius</name>
    <dbReference type="NCBI Taxonomy" id="631362"/>
    <lineage>
        <taxon>Bacteria</taxon>
        <taxon>Pseudomonadati</taxon>
        <taxon>Pseudomonadota</taxon>
        <taxon>Gammaproteobacteria</taxon>
        <taxon>Chromatiales</taxon>
        <taxon>Chromatiaceae</taxon>
        <taxon>Thiorhodovibrio</taxon>
    </lineage>
</organism>
<evidence type="ECO:0000259" key="5">
    <source>
        <dbReference type="Pfam" id="PF04073"/>
    </source>
</evidence>
<keyword evidence="3 4" id="KW-0456">Lyase</keyword>
<evidence type="ECO:0000256" key="2">
    <source>
        <dbReference type="ARBA" id="ARBA00022917"/>
    </source>
</evidence>
<dbReference type="EMBL" id="JH603170">
    <property type="protein sequence ID" value="EIC20904.1"/>
    <property type="molecule type" value="Genomic_DNA"/>
</dbReference>
<keyword evidence="7" id="KW-1185">Reference proteome</keyword>
<evidence type="ECO:0000256" key="1">
    <source>
        <dbReference type="ARBA" id="ARBA00009798"/>
    </source>
</evidence>
<reference evidence="7" key="1">
    <citation type="submission" date="2011-06" db="EMBL/GenBank/DDBJ databases">
        <authorList>
            <consortium name="US DOE Joint Genome Institute (JGI-PGF)"/>
            <person name="Lucas S."/>
            <person name="Han J."/>
            <person name="Lapidus A."/>
            <person name="Cheng J.-F."/>
            <person name="Goodwin L."/>
            <person name="Pitluck S."/>
            <person name="Peters L."/>
            <person name="Land M.L."/>
            <person name="Hauser L."/>
            <person name="Vogl K."/>
            <person name="Liu Z."/>
            <person name="Overmann J."/>
            <person name="Frigaard N.-U."/>
            <person name="Bryant D.A."/>
            <person name="Woyke T.J."/>
        </authorList>
    </citation>
    <scope>NUCLEOTIDE SEQUENCE [LARGE SCALE GENOMIC DNA]</scope>
    <source>
        <strain evidence="7">970</strain>
    </source>
</reference>
<protein>
    <recommendedName>
        <fullName evidence="4">Cys-tRNA(Pro)/Cys-tRNA(Cys) deacylase</fullName>
        <ecNumber evidence="4">4.2.-.-</ecNumber>
    </recommendedName>
</protein>
<reference evidence="6 7" key="2">
    <citation type="submission" date="2011-11" db="EMBL/GenBank/DDBJ databases">
        <authorList>
            <consortium name="US DOE Joint Genome Institute"/>
            <person name="Lucas S."/>
            <person name="Han J."/>
            <person name="Lapidus A."/>
            <person name="Cheng J.-F."/>
            <person name="Goodwin L."/>
            <person name="Pitluck S."/>
            <person name="Peters L."/>
            <person name="Ovchinnikova G."/>
            <person name="Zhang X."/>
            <person name="Detter J.C."/>
            <person name="Han C."/>
            <person name="Tapia R."/>
            <person name="Land M."/>
            <person name="Hauser L."/>
            <person name="Kyrpides N."/>
            <person name="Ivanova N."/>
            <person name="Pagani I."/>
            <person name="Vogl K."/>
            <person name="Liu Z."/>
            <person name="Overmann J."/>
            <person name="Frigaard N.-U."/>
            <person name="Bryant D."/>
            <person name="Woyke T."/>
        </authorList>
    </citation>
    <scope>NUCLEOTIDE SEQUENCE [LARGE SCALE GENOMIC DNA]</scope>
    <source>
        <strain evidence="6 7">970</strain>
    </source>
</reference>
<dbReference type="GO" id="GO:0002161">
    <property type="term" value="F:aminoacyl-tRNA deacylase activity"/>
    <property type="evidence" value="ECO:0007669"/>
    <property type="project" value="InterPro"/>
</dbReference>
<dbReference type="OrthoDB" id="9809296at2"/>
<dbReference type="InterPro" id="IPR004369">
    <property type="entry name" value="Prolyl-tRNA_editing_YbaK/EbsC"/>
</dbReference>
<gene>
    <name evidence="6" type="ORF">Thi970DRAFT_04575</name>
</gene>
<dbReference type="GO" id="GO:0006412">
    <property type="term" value="P:translation"/>
    <property type="evidence" value="ECO:0007669"/>
    <property type="project" value="UniProtKB-KW"/>
</dbReference>
<evidence type="ECO:0000313" key="6">
    <source>
        <dbReference type="EMBL" id="EIC20904.1"/>
    </source>
</evidence>
<evidence type="ECO:0000256" key="4">
    <source>
        <dbReference type="PIRNR" id="PIRNR006181"/>
    </source>
</evidence>
<dbReference type="Proteomes" id="UP000002964">
    <property type="component" value="Unassembled WGS sequence"/>
</dbReference>
<dbReference type="PANTHER" id="PTHR30411:SF0">
    <property type="entry name" value="CYS-TRNA(PRO)_CYS-TRNA(CYS) DEACYLASE YBAK"/>
    <property type="match status" value="1"/>
</dbReference>
<dbReference type="InterPro" id="IPR036754">
    <property type="entry name" value="YbaK/aa-tRNA-synt-asso_dom_sf"/>
</dbReference>
<dbReference type="InterPro" id="IPR007214">
    <property type="entry name" value="YbaK/aa-tRNA-synth-assoc-dom"/>
</dbReference>
<dbReference type="Gene3D" id="3.90.960.10">
    <property type="entry name" value="YbaK/aminoacyl-tRNA synthetase-associated domain"/>
    <property type="match status" value="1"/>
</dbReference>
<feature type="domain" description="YbaK/aminoacyl-tRNA synthetase-associated" evidence="5">
    <location>
        <begin position="31"/>
        <end position="144"/>
    </location>
</feature>
<sequence length="155" mass="16691">MTPAIDTLKRLGIAHRVHAYHHDPGTTAYGQDASDQLGLDPALVFKTLVVSLDTKTLVVAVLPVSRQLSLKALAKAAGGKKATMAEKAQAERSTGYLLGGISPIGQKRRLDTFVDHSAEALDRLFISAGRRGLEIELSPADLQRVTNARFYDLVS</sequence>
<name>H8Z7H4_9GAMM</name>
<keyword evidence="2 4" id="KW-0648">Protein biosynthesis</keyword>
<dbReference type="PANTHER" id="PTHR30411">
    <property type="entry name" value="CYTOPLASMIC PROTEIN"/>
    <property type="match status" value="1"/>
</dbReference>
<proteinExistence type="inferred from homology"/>
<dbReference type="RefSeq" id="WP_009151307.1">
    <property type="nucleotide sequence ID" value="NZ_CP121471.1"/>
</dbReference>
<evidence type="ECO:0000313" key="7">
    <source>
        <dbReference type="Proteomes" id="UP000002964"/>
    </source>
</evidence>
<dbReference type="NCBIfam" id="TIGR00011">
    <property type="entry name" value="YbaK_EbsC"/>
    <property type="match status" value="1"/>
</dbReference>
<dbReference type="AlphaFoldDB" id="H8Z7H4"/>
<evidence type="ECO:0000256" key="3">
    <source>
        <dbReference type="ARBA" id="ARBA00023239"/>
    </source>
</evidence>
<dbReference type="GO" id="GO:0016829">
    <property type="term" value="F:lyase activity"/>
    <property type="evidence" value="ECO:0007669"/>
    <property type="project" value="UniProtKB-KW"/>
</dbReference>
<dbReference type="Pfam" id="PF04073">
    <property type="entry name" value="tRNA_edit"/>
    <property type="match status" value="1"/>
</dbReference>
<dbReference type="HOGENOM" id="CLU_094875_1_1_6"/>
<dbReference type="CDD" id="cd00002">
    <property type="entry name" value="YbaK_deacylase"/>
    <property type="match status" value="1"/>
</dbReference>
<dbReference type="SUPFAM" id="SSF55826">
    <property type="entry name" value="YbaK/ProRS associated domain"/>
    <property type="match status" value="1"/>
</dbReference>
<comment type="similarity">
    <text evidence="1 4">Belongs to the prolyl-tRNA editing family. YbaK/EbsC subfamily.</text>
</comment>
<dbReference type="eggNOG" id="COG2606">
    <property type="taxonomic scope" value="Bacteria"/>
</dbReference>